<evidence type="ECO:0000256" key="3">
    <source>
        <dbReference type="SAM" id="MobiDB-lite"/>
    </source>
</evidence>
<dbReference type="CDD" id="cd19858">
    <property type="entry name" value="DSRM_STAU_rpt2"/>
    <property type="match status" value="2"/>
</dbReference>
<dbReference type="Proteomes" id="UP000092461">
    <property type="component" value="Unassembled WGS sequence"/>
</dbReference>
<dbReference type="CDD" id="cd19860">
    <property type="entry name" value="DSRM_STAU_rpt4"/>
    <property type="match status" value="1"/>
</dbReference>
<feature type="region of interest" description="Disordered" evidence="3">
    <location>
        <begin position="303"/>
        <end position="331"/>
    </location>
</feature>
<keyword evidence="1 2" id="KW-0694">RNA-binding</keyword>
<feature type="compositionally biased region" description="Low complexity" evidence="3">
    <location>
        <begin position="20"/>
        <end position="54"/>
    </location>
</feature>
<feature type="compositionally biased region" description="Basic and acidic residues" evidence="3">
    <location>
        <begin position="1011"/>
        <end position="1023"/>
    </location>
</feature>
<feature type="compositionally biased region" description="Polar residues" evidence="3">
    <location>
        <begin position="116"/>
        <end position="128"/>
    </location>
</feature>
<dbReference type="GO" id="GO:0048477">
    <property type="term" value="P:oogenesis"/>
    <property type="evidence" value="ECO:0007669"/>
    <property type="project" value="UniProtKB-ARBA"/>
</dbReference>
<evidence type="ECO:0000313" key="6">
    <source>
        <dbReference type="Proteomes" id="UP000092461"/>
    </source>
</evidence>
<accession>A0A1B0CVZ0</accession>
<dbReference type="EnsemblMetazoa" id="LLOJ009175-RA">
    <property type="protein sequence ID" value="LLOJ009175-PA"/>
    <property type="gene ID" value="LLOJ009175"/>
</dbReference>
<dbReference type="GO" id="GO:0098964">
    <property type="term" value="P:anterograde dendritic transport of messenger ribonucleoprotein complex"/>
    <property type="evidence" value="ECO:0007669"/>
    <property type="project" value="TreeGrafter"/>
</dbReference>
<sequence>MMHHNSHPTHHPHIHPPIHPSLQQQHPPQHLGQQMPHHMPPNINHHSAAAGSHHGFPRDQMNRLGHHPRINHHQIHPNHGRVPKQQQQGAQQHNNSMMMGQQQVKGQQQNQPHGGINSTAGGVTSGATQMPPQQQHHQQKKQQQQQQKQIQQMQVPQNQNSQSSQRLLQTIETKPNPTTTNTSPTGPNIPTVSAATATPPAPLQENKPKIEISGPDVNASTSKEKSQQSATSETLANIKEKTPMCLVNELARHNKIQHQYRLTCEQGPAHKKKFTVILKLGEEEYTAEGPSIKKAQHSAAAEAISATKYKHPPTKTNRTRGGAKGSENHVGNITPTVELNALAMKRGEQTVYVTEHPMKGAPINGIPPPAAQAFAQPQSGSNGASYMAPSHPLNPHATSYSGHPSFGSFQGRNAGPQNVYPPAMSRFHNFDKRSIPEGDSRREILPQLATQFPPAGTFEPYRVTLTVGERQFVGVGNTQQAARHDAASRALEVLKPITSDSPNQDMSLTEDINAELKSPISLVHEMALKRNLTVGFEVKTEKGPPHMKIFVTICTVGTLKIQRQYRLTCEQGPAHKKKFTVILKLGEEEYTAEGPSIKKAQHSAAAEAISATKYKHPPTKTNRTRGGAKGSENHVGNITPTVELNALAMKRGEQTVYVTEHPMKGAPINGIPPPAAQAFAQPQSGSNGASYMAPSHPLNPHATSYSGHPSFGSFQGRNAGPQNVYPPAMSRFHNFDKRSIPGRGFTARNPPPMATQFPPAGTFEPYRVTLTVGERQFVGVGNTQQAARHDAASRALEVLKPITSDSPNQDLSLTEDINAELKSPISLVHEMALKRNLTVGFEVKTEKGPPHMKIFVTICTVGTLKKRAAEAMLEELKKLPPISPTQRIIKQKRKPQDAVKKKTRNLIKEKDDPEYHAEVNAISKLIQIQQSKKEKEPVYALAEERGAPRRREFVIEVMASGMTAVGVGSNKKLAKRLAAESLLALMGYGIGKEKGENGAESTSGASPSPEKSGKKVTYQERASEAASTGGSAGRQLVPGLLLMQQKDGGKGDKGRNTTVLNPHTTAAIAKEFLAGGTSPTADALTKGGGEQQTAAKTTINNNVTNEKTNETQSIEASHDQASTKMLTMLSELGLDNVHPVKTTQQPPSTPSVDETPRNPNQSSRMA</sequence>
<dbReference type="VEuPathDB" id="VectorBase:LLOJ009175"/>
<evidence type="ECO:0000256" key="1">
    <source>
        <dbReference type="ARBA" id="ARBA00022884"/>
    </source>
</evidence>
<dbReference type="GO" id="GO:0035418">
    <property type="term" value="P:protein localization to synapse"/>
    <property type="evidence" value="ECO:0007669"/>
    <property type="project" value="TreeGrafter"/>
</dbReference>
<feature type="domain" description="DRBM" evidence="4">
    <location>
        <begin position="518"/>
        <end position="614"/>
    </location>
</feature>
<feature type="region of interest" description="Disordered" evidence="3">
    <location>
        <begin position="615"/>
        <end position="636"/>
    </location>
</feature>
<dbReference type="GO" id="GO:0003729">
    <property type="term" value="F:mRNA binding"/>
    <property type="evidence" value="ECO:0007669"/>
    <property type="project" value="TreeGrafter"/>
</dbReference>
<feature type="compositionally biased region" description="Low complexity" evidence="3">
    <location>
        <begin position="129"/>
        <end position="198"/>
    </location>
</feature>
<proteinExistence type="predicted"/>
<feature type="domain" description="DRBM" evidence="4">
    <location>
        <begin position="461"/>
        <end position="496"/>
    </location>
</feature>
<dbReference type="GO" id="GO:0010468">
    <property type="term" value="P:regulation of gene expression"/>
    <property type="evidence" value="ECO:0007669"/>
    <property type="project" value="UniProtKB-ARBA"/>
</dbReference>
<dbReference type="PROSITE" id="PS50137">
    <property type="entry name" value="DS_RBD"/>
    <property type="match status" value="5"/>
</dbReference>
<dbReference type="InterPro" id="IPR014720">
    <property type="entry name" value="dsRBD_dom"/>
</dbReference>
<dbReference type="GO" id="GO:0043025">
    <property type="term" value="C:neuronal cell body"/>
    <property type="evidence" value="ECO:0007669"/>
    <property type="project" value="TreeGrafter"/>
</dbReference>
<name>A0A1B0CVZ0_LUTLO</name>
<dbReference type="GO" id="GO:0032839">
    <property type="term" value="C:dendrite cytoplasm"/>
    <property type="evidence" value="ECO:0007669"/>
    <property type="project" value="GOC"/>
</dbReference>
<feature type="compositionally biased region" description="Basic residues" evidence="3">
    <location>
        <begin position="1"/>
        <end position="16"/>
    </location>
</feature>
<dbReference type="AlphaFoldDB" id="A0A1B0CVZ0"/>
<feature type="compositionally biased region" description="Low complexity" evidence="3">
    <location>
        <begin position="1096"/>
        <end position="1106"/>
    </location>
</feature>
<feature type="region of interest" description="Disordered" evidence="3">
    <location>
        <begin position="1"/>
        <end position="236"/>
    </location>
</feature>
<feature type="compositionally biased region" description="Polar residues" evidence="3">
    <location>
        <begin position="1141"/>
        <end position="1166"/>
    </location>
</feature>
<feature type="domain" description="DRBM" evidence="4">
    <location>
        <begin position="920"/>
        <end position="988"/>
    </location>
</feature>
<protein>
    <recommendedName>
        <fullName evidence="4">DRBM domain-containing protein</fullName>
    </recommendedName>
</protein>
<evidence type="ECO:0000256" key="2">
    <source>
        <dbReference type="PROSITE-ProRule" id="PRU00266"/>
    </source>
</evidence>
<dbReference type="FunFam" id="3.30.160.20:FF:000007">
    <property type="entry name" value="Double-stranded RNA-binding protein Staufen homolog 1"/>
    <property type="match status" value="2"/>
</dbReference>
<evidence type="ECO:0000259" key="4">
    <source>
        <dbReference type="PROSITE" id="PS50137"/>
    </source>
</evidence>
<dbReference type="Pfam" id="PF00035">
    <property type="entry name" value="dsrm"/>
    <property type="match status" value="3"/>
</dbReference>
<dbReference type="EMBL" id="AJWK01031426">
    <property type="status" value="NOT_ANNOTATED_CDS"/>
    <property type="molecule type" value="Genomic_DNA"/>
</dbReference>
<dbReference type="PANTHER" id="PTHR46054:SF3">
    <property type="entry name" value="MATERNAL EFFECT PROTEIN STAUFEN"/>
    <property type="match status" value="1"/>
</dbReference>
<feature type="domain" description="DRBM" evidence="4">
    <location>
        <begin position="242"/>
        <end position="309"/>
    </location>
</feature>
<feature type="region of interest" description="Disordered" evidence="3">
    <location>
        <begin position="994"/>
        <end position="1036"/>
    </location>
</feature>
<keyword evidence="6" id="KW-1185">Reference proteome</keyword>
<dbReference type="EMBL" id="AJWK01031425">
    <property type="status" value="NOT_ANNOTATED_CDS"/>
    <property type="molecule type" value="Genomic_DNA"/>
</dbReference>
<dbReference type="GO" id="GO:0003725">
    <property type="term" value="F:double-stranded RNA binding"/>
    <property type="evidence" value="ECO:0007669"/>
    <property type="project" value="TreeGrafter"/>
</dbReference>
<feature type="compositionally biased region" description="Low complexity" evidence="3">
    <location>
        <begin position="85"/>
        <end position="114"/>
    </location>
</feature>
<organism evidence="5 6">
    <name type="scientific">Lutzomyia longipalpis</name>
    <name type="common">Sand fly</name>
    <dbReference type="NCBI Taxonomy" id="7200"/>
    <lineage>
        <taxon>Eukaryota</taxon>
        <taxon>Metazoa</taxon>
        <taxon>Ecdysozoa</taxon>
        <taxon>Arthropoda</taxon>
        <taxon>Hexapoda</taxon>
        <taxon>Insecta</taxon>
        <taxon>Pterygota</taxon>
        <taxon>Neoptera</taxon>
        <taxon>Endopterygota</taxon>
        <taxon>Diptera</taxon>
        <taxon>Nematocera</taxon>
        <taxon>Psychodoidea</taxon>
        <taxon>Psychodidae</taxon>
        <taxon>Lutzomyia</taxon>
        <taxon>Lutzomyia</taxon>
    </lineage>
</organism>
<dbReference type="CDD" id="cd19857">
    <property type="entry name" value="DSRM_STAU_rpt1"/>
    <property type="match status" value="1"/>
</dbReference>
<dbReference type="GO" id="GO:0005886">
    <property type="term" value="C:plasma membrane"/>
    <property type="evidence" value="ECO:0007669"/>
    <property type="project" value="TreeGrafter"/>
</dbReference>
<feature type="domain" description="DRBM" evidence="4">
    <location>
        <begin position="766"/>
        <end position="801"/>
    </location>
</feature>
<dbReference type="GO" id="GO:0008298">
    <property type="term" value="P:intracellular mRNA localization"/>
    <property type="evidence" value="ECO:0007669"/>
    <property type="project" value="TreeGrafter"/>
</dbReference>
<feature type="compositionally biased region" description="Basic residues" evidence="3">
    <location>
        <begin position="64"/>
        <end position="82"/>
    </location>
</feature>
<dbReference type="Gene3D" id="3.30.160.20">
    <property type="match status" value="7"/>
</dbReference>
<dbReference type="PANTHER" id="PTHR46054">
    <property type="entry name" value="MATERNAL EFFECT PROTEIN STAUFEN"/>
    <property type="match status" value="1"/>
</dbReference>
<dbReference type="SUPFAM" id="SSF54768">
    <property type="entry name" value="dsRNA-binding domain-like"/>
    <property type="match status" value="7"/>
</dbReference>
<reference evidence="5" key="1">
    <citation type="submission" date="2020-05" db="UniProtKB">
        <authorList>
            <consortium name="EnsemblMetazoa"/>
        </authorList>
    </citation>
    <scope>IDENTIFICATION</scope>
    <source>
        <strain evidence="5">Jacobina</strain>
    </source>
</reference>
<dbReference type="VEuPathDB" id="VectorBase:LLONM1_006296"/>
<dbReference type="GO" id="GO:0010494">
    <property type="term" value="C:cytoplasmic stress granule"/>
    <property type="evidence" value="ECO:0007669"/>
    <property type="project" value="TreeGrafter"/>
</dbReference>
<dbReference type="InterPro" id="IPR051740">
    <property type="entry name" value="DRBM-containing_protein"/>
</dbReference>
<feature type="region of interest" description="Disordered" evidence="3">
    <location>
        <begin position="1077"/>
        <end position="1166"/>
    </location>
</feature>
<evidence type="ECO:0000313" key="5">
    <source>
        <dbReference type="EnsemblMetazoa" id="LLOJ009175-PA"/>
    </source>
</evidence>
<dbReference type="SMART" id="SM00358">
    <property type="entry name" value="DSRM"/>
    <property type="match status" value="6"/>
</dbReference>
<feature type="compositionally biased region" description="Polar residues" evidence="3">
    <location>
        <begin position="1112"/>
        <end position="1125"/>
    </location>
</feature>